<sequence length="719" mass="80743">MGSSRSWLKSLISHKKSHPVTEQEKVGDRSKKKWRLWRSVSDGYGSSGKITKGEFAESTESHDSKLLANAVAAVARAPLRDFVVVRQHWAAVRIQTTFRGFLARRALRALKAVVRIQAIFRGRQVRKQAAVTLRCMQALLRVQARVRARSITADADQEEVDPIKQAEKGWCDSRGTAEEVKNKHQMRREGAAKRERALAYSILQQRSKSCASPNRGTSKQMLQHRKYDKNYKQQDWGWLDRWMAAKSWETGSLDTVPPEMTPFSRRSENVGGYFPDSVRTRKNNVTTRISAQQPSFSSNQISRTPSSSESVYDEYSPSTSSSSSAPVAAGEEEVGSKPSYMYPTVSIKAKQRTCGGGKNLPIPVNYSFHKLLQQFPASMAEERHYNPDFNICHGENGQNFLQTCNQQEQFDMRNELEQANVDSTRSEIKNSTTQYDSSSSGKLFVGGVAWETTEDTFSDYFSKYGEIADSVIMIDKHTGRPRGFGFVTFCDPAIADMVLKIDHIIDGRAVEVKRTVPRADMNDKMVSRTKKIFVGGIPPGLTEVEFKDYFSSFGRIIEHQIMIDYKTKRSRGFGFITFENEDSVDNIFSGDRIHELGGKQVEIKKAVPKKVAYDFNSNSGHTSSGYDMYRCGGLYDDIIGTDFGPYDLYAPYGGFGGNYASFYGAYNYGFGYGASMYMNGRYGMNGYGAPSVGYGINGYGKGYEGNGGSMPERFHPYWY</sequence>
<feature type="compositionally biased region" description="Polar residues" evidence="5">
    <location>
        <begin position="283"/>
        <end position="310"/>
    </location>
</feature>
<dbReference type="GO" id="GO:0005516">
    <property type="term" value="F:calmodulin binding"/>
    <property type="evidence" value="ECO:0007669"/>
    <property type="project" value="UniProtKB-KW"/>
</dbReference>
<dbReference type="InterPro" id="IPR035979">
    <property type="entry name" value="RBD_domain_sf"/>
</dbReference>
<dbReference type="GO" id="GO:0000785">
    <property type="term" value="C:chromatin"/>
    <property type="evidence" value="ECO:0007669"/>
    <property type="project" value="TreeGrafter"/>
</dbReference>
<gene>
    <name evidence="7" type="ORF">E6C27_scaffold242G001500</name>
</gene>
<feature type="domain" description="RRM" evidence="6">
    <location>
        <begin position="441"/>
        <end position="517"/>
    </location>
</feature>
<dbReference type="OrthoDB" id="1875751at2759"/>
<organism evidence="7 8">
    <name type="scientific">Cucumis melo var. makuwa</name>
    <name type="common">Oriental melon</name>
    <dbReference type="NCBI Taxonomy" id="1194695"/>
    <lineage>
        <taxon>Eukaryota</taxon>
        <taxon>Viridiplantae</taxon>
        <taxon>Streptophyta</taxon>
        <taxon>Embryophyta</taxon>
        <taxon>Tracheophyta</taxon>
        <taxon>Spermatophyta</taxon>
        <taxon>Magnoliopsida</taxon>
        <taxon>eudicotyledons</taxon>
        <taxon>Gunneridae</taxon>
        <taxon>Pentapetalae</taxon>
        <taxon>rosids</taxon>
        <taxon>fabids</taxon>
        <taxon>Cucurbitales</taxon>
        <taxon>Cucurbitaceae</taxon>
        <taxon>Benincaseae</taxon>
        <taxon>Cucumis</taxon>
    </lineage>
</organism>
<keyword evidence="7" id="KW-0687">Ribonucleoprotein</keyword>
<dbReference type="GO" id="GO:0005654">
    <property type="term" value="C:nucleoplasm"/>
    <property type="evidence" value="ECO:0007669"/>
    <property type="project" value="TreeGrafter"/>
</dbReference>
<dbReference type="CDD" id="cd23767">
    <property type="entry name" value="IQCD"/>
    <property type="match status" value="1"/>
</dbReference>
<dbReference type="GO" id="GO:0003723">
    <property type="term" value="F:RNA binding"/>
    <property type="evidence" value="ECO:0007669"/>
    <property type="project" value="UniProtKB-UniRule"/>
</dbReference>
<dbReference type="PANTHER" id="PTHR48033">
    <property type="entry name" value="RNA-BINDING (RRM/RBD/RNP MOTIFS) FAMILY PROTEIN"/>
    <property type="match status" value="1"/>
</dbReference>
<evidence type="ECO:0000313" key="7">
    <source>
        <dbReference type="EMBL" id="KAA0059423.1"/>
    </source>
</evidence>
<dbReference type="PROSITE" id="PS50102">
    <property type="entry name" value="RRM"/>
    <property type="match status" value="2"/>
</dbReference>
<keyword evidence="4" id="KW-0694">RNA-binding</keyword>
<dbReference type="FunFam" id="3.30.70.330:FF:000051">
    <property type="entry name" value="Heterogeneous nuclear ribonucleoprotein 1"/>
    <property type="match status" value="1"/>
</dbReference>
<dbReference type="InterPro" id="IPR000048">
    <property type="entry name" value="IQ_motif_EF-hand-BS"/>
</dbReference>
<keyword evidence="3" id="KW-0539">Nucleus</keyword>
<dbReference type="InterPro" id="IPR000504">
    <property type="entry name" value="RRM_dom"/>
</dbReference>
<evidence type="ECO:0000256" key="1">
    <source>
        <dbReference type="ARBA" id="ARBA00004123"/>
    </source>
</evidence>
<dbReference type="Proteomes" id="UP000321393">
    <property type="component" value="Unassembled WGS sequence"/>
</dbReference>
<evidence type="ECO:0000256" key="3">
    <source>
        <dbReference type="ARBA" id="ARBA00023242"/>
    </source>
</evidence>
<dbReference type="GO" id="GO:1990904">
    <property type="term" value="C:ribonucleoprotein complex"/>
    <property type="evidence" value="ECO:0007669"/>
    <property type="project" value="UniProtKB-KW"/>
</dbReference>
<dbReference type="PROSITE" id="PS50096">
    <property type="entry name" value="IQ"/>
    <property type="match status" value="2"/>
</dbReference>
<dbReference type="SUPFAM" id="SSF54928">
    <property type="entry name" value="RNA-binding domain, RBD"/>
    <property type="match status" value="2"/>
</dbReference>
<dbReference type="InterPro" id="IPR012677">
    <property type="entry name" value="Nucleotide-bd_a/b_plait_sf"/>
</dbReference>
<accession>A0A5A7UU27</accession>
<dbReference type="Pfam" id="PF00076">
    <property type="entry name" value="RRM_1"/>
    <property type="match status" value="2"/>
</dbReference>
<reference evidence="7 8" key="1">
    <citation type="submission" date="2019-08" db="EMBL/GenBank/DDBJ databases">
        <title>Draft genome sequences of two oriental melons (Cucumis melo L. var makuwa).</title>
        <authorList>
            <person name="Kwon S.-Y."/>
        </authorList>
    </citation>
    <scope>NUCLEOTIDE SEQUENCE [LARGE SCALE GENOMIC DNA]</scope>
    <source>
        <strain evidence="8">cv. SW 3</strain>
        <tissue evidence="7">Leaf</tissue>
    </source>
</reference>
<feature type="compositionally biased region" description="Low complexity" evidence="5">
    <location>
        <begin position="316"/>
        <end position="329"/>
    </location>
</feature>
<evidence type="ECO:0000259" key="6">
    <source>
        <dbReference type="PROSITE" id="PS50102"/>
    </source>
</evidence>
<keyword evidence="2" id="KW-0112">Calmodulin-binding</keyword>
<comment type="caution">
    <text evidence="7">The sequence shown here is derived from an EMBL/GenBank/DDBJ whole genome shotgun (WGS) entry which is preliminary data.</text>
</comment>
<dbReference type="Pfam" id="PF00612">
    <property type="entry name" value="IQ"/>
    <property type="match status" value="2"/>
</dbReference>
<evidence type="ECO:0000256" key="2">
    <source>
        <dbReference type="ARBA" id="ARBA00022860"/>
    </source>
</evidence>
<dbReference type="SMART" id="SM00015">
    <property type="entry name" value="IQ"/>
    <property type="match status" value="2"/>
</dbReference>
<dbReference type="EMBL" id="SSTE01006467">
    <property type="protein sequence ID" value="KAA0059423.1"/>
    <property type="molecule type" value="Genomic_DNA"/>
</dbReference>
<protein>
    <submittedName>
        <fullName evidence="7">Heterogeneous nuclear ribonucleoprotein a1</fullName>
    </submittedName>
</protein>
<dbReference type="AlphaFoldDB" id="A0A5A7UU27"/>
<evidence type="ECO:0000313" key="8">
    <source>
        <dbReference type="Proteomes" id="UP000321393"/>
    </source>
</evidence>
<dbReference type="SUPFAM" id="SSF52540">
    <property type="entry name" value="P-loop containing nucleoside triphosphate hydrolases"/>
    <property type="match status" value="1"/>
</dbReference>
<evidence type="ECO:0000256" key="5">
    <source>
        <dbReference type="SAM" id="MobiDB-lite"/>
    </source>
</evidence>
<dbReference type="GO" id="GO:0010468">
    <property type="term" value="P:regulation of gene expression"/>
    <property type="evidence" value="ECO:0007669"/>
    <property type="project" value="TreeGrafter"/>
</dbReference>
<feature type="region of interest" description="Disordered" evidence="5">
    <location>
        <begin position="252"/>
        <end position="338"/>
    </location>
</feature>
<dbReference type="InterPro" id="IPR027417">
    <property type="entry name" value="P-loop_NTPase"/>
</dbReference>
<dbReference type="PANTHER" id="PTHR48033:SF10">
    <property type="entry name" value="RNA-BINDING PROTEIN SQUID"/>
    <property type="match status" value="1"/>
</dbReference>
<name>A0A5A7UU27_CUCMM</name>
<dbReference type="Gene3D" id="1.20.5.190">
    <property type="match status" value="1"/>
</dbReference>
<evidence type="ECO:0000256" key="4">
    <source>
        <dbReference type="PROSITE-ProRule" id="PRU00176"/>
    </source>
</evidence>
<dbReference type="SMART" id="SM00360">
    <property type="entry name" value="RRM"/>
    <property type="match status" value="2"/>
</dbReference>
<dbReference type="STRING" id="1194695.A0A5A7UU27"/>
<proteinExistence type="predicted"/>
<dbReference type="Gene3D" id="3.30.70.330">
    <property type="match status" value="2"/>
</dbReference>
<comment type="subcellular location">
    <subcellularLocation>
        <location evidence="1">Nucleus</location>
    </subcellularLocation>
</comment>
<feature type="domain" description="RRM" evidence="6">
    <location>
        <begin position="530"/>
        <end position="608"/>
    </location>
</feature>